<dbReference type="AlphaFoldDB" id="X6NLF7"/>
<evidence type="ECO:0000313" key="3">
    <source>
        <dbReference type="Proteomes" id="UP000023152"/>
    </source>
</evidence>
<evidence type="ECO:0000313" key="2">
    <source>
        <dbReference type="EMBL" id="ETO26821.1"/>
    </source>
</evidence>
<evidence type="ECO:0000256" key="1">
    <source>
        <dbReference type="SAM" id="Phobius"/>
    </source>
</evidence>
<gene>
    <name evidence="2" type="ORF">RFI_10312</name>
</gene>
<keyword evidence="3" id="KW-1185">Reference proteome</keyword>
<accession>X6NLF7</accession>
<dbReference type="PANTHER" id="PTHR32522">
    <property type="match status" value="1"/>
</dbReference>
<keyword evidence="1" id="KW-1133">Transmembrane helix</keyword>
<proteinExistence type="predicted"/>
<dbReference type="EMBL" id="ASPP01007613">
    <property type="protein sequence ID" value="ETO26821.1"/>
    <property type="molecule type" value="Genomic_DNA"/>
</dbReference>
<name>X6NLF7_RETFI</name>
<dbReference type="Proteomes" id="UP000023152">
    <property type="component" value="Unassembled WGS sequence"/>
</dbReference>
<sequence>MRLNIVALMKRKHWDETLSNVGAMSQALRPSFCKDRVCVPFVNAVQHVFYRVLLLDKRNLEMAFHYVWSEIRRNNFSFFIGLFTVFTTVSVVGFLPAVYEKSPWVFLKLAEVQVGEADMVKKKKNKQQ</sequence>
<dbReference type="PANTHER" id="PTHR32522:SF5">
    <property type="entry name" value="ABC3 TRANSPORTER PERMEASE PROTEIN DOMAIN-CONTAINING PROTEIN"/>
    <property type="match status" value="1"/>
</dbReference>
<reference evidence="2 3" key="1">
    <citation type="journal article" date="2013" name="Curr. Biol.">
        <title>The Genome of the Foraminiferan Reticulomyxa filosa.</title>
        <authorList>
            <person name="Glockner G."/>
            <person name="Hulsmann N."/>
            <person name="Schleicher M."/>
            <person name="Noegel A.A."/>
            <person name="Eichinger L."/>
            <person name="Gallinger C."/>
            <person name="Pawlowski J."/>
            <person name="Sierra R."/>
            <person name="Euteneuer U."/>
            <person name="Pillet L."/>
            <person name="Moustafa A."/>
            <person name="Platzer M."/>
            <person name="Groth M."/>
            <person name="Szafranski K."/>
            <person name="Schliwa M."/>
        </authorList>
    </citation>
    <scope>NUCLEOTIDE SEQUENCE [LARGE SCALE GENOMIC DNA]</scope>
</reference>
<organism evidence="2 3">
    <name type="scientific">Reticulomyxa filosa</name>
    <dbReference type="NCBI Taxonomy" id="46433"/>
    <lineage>
        <taxon>Eukaryota</taxon>
        <taxon>Sar</taxon>
        <taxon>Rhizaria</taxon>
        <taxon>Retaria</taxon>
        <taxon>Foraminifera</taxon>
        <taxon>Monothalamids</taxon>
        <taxon>Reticulomyxidae</taxon>
        <taxon>Reticulomyxa</taxon>
    </lineage>
</organism>
<keyword evidence="1" id="KW-0472">Membrane</keyword>
<comment type="caution">
    <text evidence="2">The sequence shown here is derived from an EMBL/GenBank/DDBJ whole genome shotgun (WGS) entry which is preliminary data.</text>
</comment>
<protein>
    <submittedName>
        <fullName evidence="2">Uncharacterized protein</fullName>
    </submittedName>
</protein>
<feature type="transmembrane region" description="Helical" evidence="1">
    <location>
        <begin position="76"/>
        <end position="99"/>
    </location>
</feature>
<keyword evidence="1" id="KW-0812">Transmembrane</keyword>